<evidence type="ECO:0008006" key="2">
    <source>
        <dbReference type="Google" id="ProtNLM"/>
    </source>
</evidence>
<evidence type="ECO:0000313" key="1">
    <source>
        <dbReference type="EMBL" id="SVD75222.1"/>
    </source>
</evidence>
<dbReference type="PROSITE" id="PS51257">
    <property type="entry name" value="PROKAR_LIPOPROTEIN"/>
    <property type="match status" value="1"/>
</dbReference>
<proteinExistence type="predicted"/>
<feature type="non-terminal residue" evidence="1">
    <location>
        <position position="51"/>
    </location>
</feature>
<name>A0A382XVT8_9ZZZZ</name>
<sequence>MIKTSLKILLISITAFFLQSCSISEWIDFYLDPTWECRFTGQMFDDREECE</sequence>
<dbReference type="EMBL" id="UINC01170932">
    <property type="protein sequence ID" value="SVD75222.1"/>
    <property type="molecule type" value="Genomic_DNA"/>
</dbReference>
<organism evidence="1">
    <name type="scientific">marine metagenome</name>
    <dbReference type="NCBI Taxonomy" id="408172"/>
    <lineage>
        <taxon>unclassified sequences</taxon>
        <taxon>metagenomes</taxon>
        <taxon>ecological metagenomes</taxon>
    </lineage>
</organism>
<gene>
    <name evidence="1" type="ORF">METZ01_LOCUS428076</name>
</gene>
<dbReference type="AlphaFoldDB" id="A0A382XVT8"/>
<reference evidence="1" key="1">
    <citation type="submission" date="2018-05" db="EMBL/GenBank/DDBJ databases">
        <authorList>
            <person name="Lanie J.A."/>
            <person name="Ng W.-L."/>
            <person name="Kazmierczak K.M."/>
            <person name="Andrzejewski T.M."/>
            <person name="Davidsen T.M."/>
            <person name="Wayne K.J."/>
            <person name="Tettelin H."/>
            <person name="Glass J.I."/>
            <person name="Rusch D."/>
            <person name="Podicherti R."/>
            <person name="Tsui H.-C.T."/>
            <person name="Winkler M.E."/>
        </authorList>
    </citation>
    <scope>NUCLEOTIDE SEQUENCE</scope>
</reference>
<protein>
    <recommendedName>
        <fullName evidence="2">Lipoprotein</fullName>
    </recommendedName>
</protein>
<accession>A0A382XVT8</accession>